<protein>
    <submittedName>
        <fullName evidence="2">DUF2147 domain-containing protein</fullName>
    </submittedName>
</protein>
<accession>A0ABW3JCS9</accession>
<dbReference type="InterPro" id="IPR019223">
    <property type="entry name" value="DUF2147"/>
</dbReference>
<dbReference type="Gene3D" id="2.40.128.520">
    <property type="match status" value="1"/>
</dbReference>
<proteinExistence type="predicted"/>
<evidence type="ECO:0000313" key="3">
    <source>
        <dbReference type="Proteomes" id="UP001597102"/>
    </source>
</evidence>
<dbReference type="EMBL" id="JBHTJO010000002">
    <property type="protein sequence ID" value="MFD0988267.1"/>
    <property type="molecule type" value="Genomic_DNA"/>
</dbReference>
<evidence type="ECO:0000259" key="1">
    <source>
        <dbReference type="Pfam" id="PF09917"/>
    </source>
</evidence>
<dbReference type="Pfam" id="PF09917">
    <property type="entry name" value="DUF2147"/>
    <property type="match status" value="1"/>
</dbReference>
<feature type="domain" description="DUF2147" evidence="1">
    <location>
        <begin position="36"/>
        <end position="129"/>
    </location>
</feature>
<comment type="caution">
    <text evidence="2">The sequence shown here is derived from an EMBL/GenBank/DDBJ whole genome shotgun (WGS) entry which is preliminary data.</text>
</comment>
<organism evidence="2 3">
    <name type="scientific">Methyloligella solikamskensis</name>
    <dbReference type="NCBI Taxonomy" id="1177756"/>
    <lineage>
        <taxon>Bacteria</taxon>
        <taxon>Pseudomonadati</taxon>
        <taxon>Pseudomonadota</taxon>
        <taxon>Alphaproteobacteria</taxon>
        <taxon>Hyphomicrobiales</taxon>
        <taxon>Hyphomicrobiaceae</taxon>
        <taxon>Methyloligella</taxon>
    </lineage>
</organism>
<reference evidence="3" key="1">
    <citation type="journal article" date="2019" name="Int. J. Syst. Evol. Microbiol.">
        <title>The Global Catalogue of Microorganisms (GCM) 10K type strain sequencing project: providing services to taxonomists for standard genome sequencing and annotation.</title>
        <authorList>
            <consortium name="The Broad Institute Genomics Platform"/>
            <consortium name="The Broad Institute Genome Sequencing Center for Infectious Disease"/>
            <person name="Wu L."/>
            <person name="Ma J."/>
        </authorList>
    </citation>
    <scope>NUCLEOTIDE SEQUENCE [LARGE SCALE GENOMIC DNA]</scope>
    <source>
        <strain evidence="3">CCUG 61697</strain>
    </source>
</reference>
<keyword evidence="3" id="KW-1185">Reference proteome</keyword>
<name>A0ABW3JCS9_9HYPH</name>
<dbReference type="PANTHER" id="PTHR36919:SF2">
    <property type="entry name" value="BLL6627 PROTEIN"/>
    <property type="match status" value="1"/>
</dbReference>
<gene>
    <name evidence="2" type="ORF">ACFQ2F_14295</name>
</gene>
<sequence>MLGQRHVGLATAVWLVTFGLFTLGSAIAQSGPDVSGTWMRGDGNAHVRIAECGESLCATNVWIRDTSKGEEVGDKLIMTLQPKSNTTLAGQAYDPKRGLTFSMTIKTVGSGLTTRGCVVGGIICKSESWSPAR</sequence>
<dbReference type="PANTHER" id="PTHR36919">
    <property type="entry name" value="BLR1215 PROTEIN"/>
    <property type="match status" value="1"/>
</dbReference>
<dbReference type="RefSeq" id="WP_379091188.1">
    <property type="nucleotide sequence ID" value="NZ_JBHTJO010000002.1"/>
</dbReference>
<dbReference type="Proteomes" id="UP001597102">
    <property type="component" value="Unassembled WGS sequence"/>
</dbReference>
<evidence type="ECO:0000313" key="2">
    <source>
        <dbReference type="EMBL" id="MFD0988267.1"/>
    </source>
</evidence>